<accession>A0AAV2F862</accession>
<dbReference type="AlphaFoldDB" id="A0AAV2F862"/>
<dbReference type="Proteomes" id="UP001497516">
    <property type="component" value="Chromosome 6"/>
</dbReference>
<sequence length="125" mass="13805">MRLLCTFGLMQYIEGLSPDPEVPPPAEQPPARAPGPRQRPALQRLAQPPPPATGDPLVQRVDRLETNFVGFSSRLDRQSDILELIPRRHGILPDEAAIPLPARGSRRVKHVAEPNPFAPVLHLLP</sequence>
<reference evidence="2 3" key="1">
    <citation type="submission" date="2024-04" db="EMBL/GenBank/DDBJ databases">
        <authorList>
            <person name="Fracassetti M."/>
        </authorList>
    </citation>
    <scope>NUCLEOTIDE SEQUENCE [LARGE SCALE GENOMIC DNA]</scope>
</reference>
<organism evidence="2 3">
    <name type="scientific">Linum trigynum</name>
    <dbReference type="NCBI Taxonomy" id="586398"/>
    <lineage>
        <taxon>Eukaryota</taxon>
        <taxon>Viridiplantae</taxon>
        <taxon>Streptophyta</taxon>
        <taxon>Embryophyta</taxon>
        <taxon>Tracheophyta</taxon>
        <taxon>Spermatophyta</taxon>
        <taxon>Magnoliopsida</taxon>
        <taxon>eudicotyledons</taxon>
        <taxon>Gunneridae</taxon>
        <taxon>Pentapetalae</taxon>
        <taxon>rosids</taxon>
        <taxon>fabids</taxon>
        <taxon>Malpighiales</taxon>
        <taxon>Linaceae</taxon>
        <taxon>Linum</taxon>
    </lineage>
</organism>
<feature type="compositionally biased region" description="Pro residues" evidence="1">
    <location>
        <begin position="20"/>
        <end position="33"/>
    </location>
</feature>
<evidence type="ECO:0000313" key="3">
    <source>
        <dbReference type="Proteomes" id="UP001497516"/>
    </source>
</evidence>
<protein>
    <submittedName>
        <fullName evidence="2">Uncharacterized protein</fullName>
    </submittedName>
</protein>
<keyword evidence="3" id="KW-1185">Reference proteome</keyword>
<proteinExistence type="predicted"/>
<gene>
    <name evidence="2" type="ORF">LTRI10_LOCUS34900</name>
</gene>
<evidence type="ECO:0000313" key="2">
    <source>
        <dbReference type="EMBL" id="CAL1394395.1"/>
    </source>
</evidence>
<feature type="compositionally biased region" description="Low complexity" evidence="1">
    <location>
        <begin position="34"/>
        <end position="46"/>
    </location>
</feature>
<feature type="region of interest" description="Disordered" evidence="1">
    <location>
        <begin position="15"/>
        <end position="58"/>
    </location>
</feature>
<evidence type="ECO:0000256" key="1">
    <source>
        <dbReference type="SAM" id="MobiDB-lite"/>
    </source>
</evidence>
<name>A0AAV2F862_9ROSI</name>
<dbReference type="EMBL" id="OZ034819">
    <property type="protein sequence ID" value="CAL1394395.1"/>
    <property type="molecule type" value="Genomic_DNA"/>
</dbReference>